<sequence>MKVNYLTPDVAVSSQITASDIMTLEDAGFRTIICNRPDGESMDQPLFG</sequence>
<accession>A0ABS1TT90</accession>
<dbReference type="InterPro" id="IPR029021">
    <property type="entry name" value="Prot-tyrosine_phosphatase-like"/>
</dbReference>
<evidence type="ECO:0000259" key="1">
    <source>
        <dbReference type="Pfam" id="PF04273"/>
    </source>
</evidence>
<evidence type="ECO:0000313" key="2">
    <source>
        <dbReference type="EMBL" id="MBL4954537.1"/>
    </source>
</evidence>
<dbReference type="EMBL" id="JAESWB010000348">
    <property type="protein sequence ID" value="MBL4954537.1"/>
    <property type="molecule type" value="Genomic_DNA"/>
</dbReference>
<dbReference type="Gene3D" id="3.90.190.10">
    <property type="entry name" value="Protein tyrosine phosphatase superfamily"/>
    <property type="match status" value="1"/>
</dbReference>
<keyword evidence="3" id="KW-1185">Reference proteome</keyword>
<dbReference type="RefSeq" id="WP_368857110.1">
    <property type="nucleotide sequence ID" value="NZ_JAESWB010000348.1"/>
</dbReference>
<comment type="caution">
    <text evidence="2">The sequence shown here is derived from an EMBL/GenBank/DDBJ whole genome shotgun (WGS) entry which is preliminary data.</text>
</comment>
<name>A0ABS1TT90_9BACI</name>
<proteinExistence type="predicted"/>
<gene>
    <name evidence="2" type="ORF">JK635_20470</name>
</gene>
<feature type="non-terminal residue" evidence="2">
    <location>
        <position position="48"/>
    </location>
</feature>
<feature type="domain" description="Beta-lactamase hydrolase-like protein phosphatase-like" evidence="1">
    <location>
        <begin position="4"/>
        <end position="46"/>
    </location>
</feature>
<dbReference type="Pfam" id="PF04273">
    <property type="entry name" value="BLH_phosphatase"/>
    <property type="match status" value="1"/>
</dbReference>
<reference evidence="2 3" key="1">
    <citation type="submission" date="2021-01" db="EMBL/GenBank/DDBJ databases">
        <title>Genome public.</title>
        <authorList>
            <person name="Liu C."/>
            <person name="Sun Q."/>
        </authorList>
    </citation>
    <scope>NUCLEOTIDE SEQUENCE [LARGE SCALE GENOMIC DNA]</scope>
    <source>
        <strain evidence="2 3">YIM B02564</strain>
    </source>
</reference>
<dbReference type="InterPro" id="IPR005939">
    <property type="entry name" value="BLH_phosphatase-like"/>
</dbReference>
<protein>
    <recommendedName>
        <fullName evidence="1">Beta-lactamase hydrolase-like protein phosphatase-like domain-containing protein</fullName>
    </recommendedName>
</protein>
<evidence type="ECO:0000313" key="3">
    <source>
        <dbReference type="Proteomes" id="UP000623967"/>
    </source>
</evidence>
<organism evidence="2 3">
    <name type="scientific">Neobacillus paridis</name>
    <dbReference type="NCBI Taxonomy" id="2803862"/>
    <lineage>
        <taxon>Bacteria</taxon>
        <taxon>Bacillati</taxon>
        <taxon>Bacillota</taxon>
        <taxon>Bacilli</taxon>
        <taxon>Bacillales</taxon>
        <taxon>Bacillaceae</taxon>
        <taxon>Neobacillus</taxon>
    </lineage>
</organism>
<dbReference type="Proteomes" id="UP000623967">
    <property type="component" value="Unassembled WGS sequence"/>
</dbReference>